<dbReference type="OrthoDB" id="9813348at2"/>
<dbReference type="Proteomes" id="UP000199597">
    <property type="component" value="Chromosome I"/>
</dbReference>
<dbReference type="STRING" id="1136497.SAMN04489752_1865"/>
<dbReference type="AlphaFoldDB" id="A0A1H1ST07"/>
<evidence type="ECO:0000259" key="5">
    <source>
        <dbReference type="Pfam" id="PF00890"/>
    </source>
</evidence>
<dbReference type="PRINTS" id="PR00469">
    <property type="entry name" value="PNDRDTASEII"/>
</dbReference>
<protein>
    <submittedName>
        <fullName evidence="6">FAD binding domain-containing protein</fullName>
    </submittedName>
</protein>
<dbReference type="InterPro" id="IPR003953">
    <property type="entry name" value="FAD-dep_OxRdtase_2_FAD-bd"/>
</dbReference>
<proteinExistence type="predicted"/>
<dbReference type="RefSeq" id="WP_092012784.1">
    <property type="nucleotide sequence ID" value="NZ_LT629766.1"/>
</dbReference>
<dbReference type="InterPro" id="IPR036188">
    <property type="entry name" value="FAD/NAD-bd_sf"/>
</dbReference>
<accession>A0A1H1ST07</accession>
<dbReference type="Gene3D" id="3.50.50.60">
    <property type="entry name" value="FAD/NAD(P)-binding domain"/>
    <property type="match status" value="2"/>
</dbReference>
<dbReference type="EMBL" id="LT629766">
    <property type="protein sequence ID" value="SDS50973.1"/>
    <property type="molecule type" value="Genomic_DNA"/>
</dbReference>
<evidence type="ECO:0000256" key="2">
    <source>
        <dbReference type="ARBA" id="ARBA00022630"/>
    </source>
</evidence>
<dbReference type="PANTHER" id="PTHR43400">
    <property type="entry name" value="FUMARATE REDUCTASE"/>
    <property type="match status" value="1"/>
</dbReference>
<organism evidence="6 7">
    <name type="scientific">Brevibacterium siliguriense</name>
    <dbReference type="NCBI Taxonomy" id="1136497"/>
    <lineage>
        <taxon>Bacteria</taxon>
        <taxon>Bacillati</taxon>
        <taxon>Actinomycetota</taxon>
        <taxon>Actinomycetes</taxon>
        <taxon>Micrococcales</taxon>
        <taxon>Brevibacteriaceae</taxon>
        <taxon>Brevibacterium</taxon>
    </lineage>
</organism>
<dbReference type="GO" id="GO:0033765">
    <property type="term" value="F:steroid dehydrogenase activity, acting on the CH-CH group of donors"/>
    <property type="evidence" value="ECO:0007669"/>
    <property type="project" value="UniProtKB-ARBA"/>
</dbReference>
<comment type="cofactor">
    <cofactor evidence="1">
        <name>FAD</name>
        <dbReference type="ChEBI" id="CHEBI:57692"/>
    </cofactor>
</comment>
<keyword evidence="4" id="KW-0560">Oxidoreductase</keyword>
<name>A0A1H1ST07_9MICO</name>
<evidence type="ECO:0000313" key="6">
    <source>
        <dbReference type="EMBL" id="SDS50973.1"/>
    </source>
</evidence>
<dbReference type="PANTHER" id="PTHR43400:SF10">
    <property type="entry name" value="3-OXOSTEROID 1-DEHYDROGENASE"/>
    <property type="match status" value="1"/>
</dbReference>
<evidence type="ECO:0000256" key="3">
    <source>
        <dbReference type="ARBA" id="ARBA00022827"/>
    </source>
</evidence>
<keyword evidence="2" id="KW-0285">Flavoprotein</keyword>
<dbReference type="SUPFAM" id="SSF56425">
    <property type="entry name" value="Succinate dehydrogenase/fumarate reductase flavoprotein, catalytic domain"/>
    <property type="match status" value="1"/>
</dbReference>
<dbReference type="InterPro" id="IPR050315">
    <property type="entry name" value="FAD-oxidoreductase_2"/>
</dbReference>
<dbReference type="Pfam" id="PF00890">
    <property type="entry name" value="FAD_binding_2"/>
    <property type="match status" value="1"/>
</dbReference>
<dbReference type="InterPro" id="IPR027477">
    <property type="entry name" value="Succ_DH/fumarate_Rdtase_cat_sf"/>
</dbReference>
<dbReference type="GO" id="GO:0008202">
    <property type="term" value="P:steroid metabolic process"/>
    <property type="evidence" value="ECO:0007669"/>
    <property type="project" value="UniProtKB-ARBA"/>
</dbReference>
<keyword evidence="3" id="KW-0274">FAD</keyword>
<dbReference type="SUPFAM" id="SSF51905">
    <property type="entry name" value="FAD/NAD(P)-binding domain"/>
    <property type="match status" value="1"/>
</dbReference>
<feature type="domain" description="FAD-dependent oxidoreductase 2 FAD-binding" evidence="5">
    <location>
        <begin position="27"/>
        <end position="568"/>
    </location>
</feature>
<keyword evidence="7" id="KW-1185">Reference proteome</keyword>
<sequence>MTTPPATTIPTADGDAPAALNTGDELDVLVVGAGGAGLSAAVFAAIAGLRTAVIERTERVGGTTAFTAGTTWVPGTHHAEEVGAEDSRAQVRAFLDAAVGAHSPAGLRERFLELGPEAVAVMEAGSHVSYRARAMHPDYLTELPGARLFGRALEPYPFDGTLLGRRLTLVRNPLPEFTVFDGMSLERDDIGHLLGAHPQDESRSHLLALRRAYRDAIDEYGADTRRTMGNALIAGLLHTLDEARVPVLTHSEVTSVTSEDDEAGHQVVISENGHEFTVRARNLVFASGGFNRSPERRAKMLPNHDLDWCPGAPGHTGQAHDLVDSLGGRYGTSALAHTYYAPVSRRRRSDGSWAVFPHFVMDRAKPHMVVVDQNGYRYLNESTSYHLFGLRMVQHDHENPGRSIPSFLITDAEGMRRYGLGMIHPFQSERKLAAHVESGYLLRGDSITELAQALGVPADELSRTIERTNGPAARGEDPDFHRGANDYERFNGDSGSETGHPNVAPVDGAPYYAVRLFPGDIGAATGYLTDESATVLDQSGLRMRGVYAVGNDMQSVMGGVYPAPGITIGPGLVFAYAAVRDILGRPLPGAEGTRTVAGWE</sequence>
<evidence type="ECO:0000256" key="1">
    <source>
        <dbReference type="ARBA" id="ARBA00001974"/>
    </source>
</evidence>
<evidence type="ECO:0000313" key="7">
    <source>
        <dbReference type="Proteomes" id="UP000199597"/>
    </source>
</evidence>
<evidence type="ECO:0000256" key="4">
    <source>
        <dbReference type="ARBA" id="ARBA00023002"/>
    </source>
</evidence>
<gene>
    <name evidence="6" type="ORF">SAMN04489752_1865</name>
</gene>
<reference evidence="7" key="1">
    <citation type="submission" date="2016-10" db="EMBL/GenBank/DDBJ databases">
        <authorList>
            <person name="Varghese N."/>
            <person name="Submissions S."/>
        </authorList>
    </citation>
    <scope>NUCLEOTIDE SEQUENCE [LARGE SCALE GENOMIC DNA]</scope>
    <source>
        <strain evidence="7">DSM 23676</strain>
    </source>
</reference>